<dbReference type="PROSITE" id="PS50977">
    <property type="entry name" value="HTH_TETR_2"/>
    <property type="match status" value="1"/>
</dbReference>
<dbReference type="GO" id="GO:0006355">
    <property type="term" value="P:regulation of DNA-templated transcription"/>
    <property type="evidence" value="ECO:0007669"/>
    <property type="project" value="UniProtKB-ARBA"/>
</dbReference>
<dbReference type="Proteomes" id="UP000267438">
    <property type="component" value="Unassembled WGS sequence"/>
</dbReference>
<dbReference type="InterPro" id="IPR001647">
    <property type="entry name" value="HTH_TetR"/>
</dbReference>
<organism evidence="5 6">
    <name type="scientific">Streptococcus mitis</name>
    <dbReference type="NCBI Taxonomy" id="28037"/>
    <lineage>
        <taxon>Bacteria</taxon>
        <taxon>Bacillati</taxon>
        <taxon>Bacillota</taxon>
        <taxon>Bacilli</taxon>
        <taxon>Lactobacillales</taxon>
        <taxon>Streptococcaceae</taxon>
        <taxon>Streptococcus</taxon>
        <taxon>Streptococcus mitis group</taxon>
    </lineage>
</organism>
<evidence type="ECO:0000313" key="6">
    <source>
        <dbReference type="Proteomes" id="UP000267438"/>
    </source>
</evidence>
<feature type="DNA-binding region" description="H-T-H motif" evidence="2">
    <location>
        <begin position="31"/>
        <end position="50"/>
    </location>
</feature>
<dbReference type="Gene3D" id="1.10.357.10">
    <property type="entry name" value="Tetracycline Repressor, domain 2"/>
    <property type="match status" value="1"/>
</dbReference>
<evidence type="ECO:0000313" key="4">
    <source>
        <dbReference type="EMBL" id="MBS4947666.1"/>
    </source>
</evidence>
<dbReference type="GeneID" id="93738915"/>
<name>A0A0M4JK93_STRMT</name>
<dbReference type="PANTHER" id="PTHR30328:SF54">
    <property type="entry name" value="HTH-TYPE TRANSCRIPTIONAL REPRESSOR SCO4008"/>
    <property type="match status" value="1"/>
</dbReference>
<dbReference type="Pfam" id="PF00440">
    <property type="entry name" value="TetR_N"/>
    <property type="match status" value="1"/>
</dbReference>
<reference evidence="4" key="2">
    <citation type="submission" date="2021-02" db="EMBL/GenBank/DDBJ databases">
        <title>Infant gut strain persistence is associated with maternal origin, phylogeny, and functional potential including surface adhesion and iron acquisition.</title>
        <authorList>
            <person name="Lou Y.C."/>
        </authorList>
    </citation>
    <scope>NUCLEOTIDE SEQUENCE</scope>
    <source>
        <strain evidence="4">L3_114_025G1_dasL3_114_025G1_concoct_29</strain>
    </source>
</reference>
<comment type="caution">
    <text evidence="5">The sequence shown here is derived from an EMBL/GenBank/DDBJ whole genome shotgun (WGS) entry which is preliminary data.</text>
</comment>
<gene>
    <name evidence="5" type="ORF">D8836_00540</name>
    <name evidence="4" type="ORF">KHZ51_02980</name>
</gene>
<dbReference type="SUPFAM" id="SSF48498">
    <property type="entry name" value="Tetracyclin repressor-like, C-terminal domain"/>
    <property type="match status" value="1"/>
</dbReference>
<evidence type="ECO:0000256" key="1">
    <source>
        <dbReference type="ARBA" id="ARBA00023125"/>
    </source>
</evidence>
<feature type="domain" description="HTH tetR-type" evidence="3">
    <location>
        <begin position="8"/>
        <end position="68"/>
    </location>
</feature>
<evidence type="ECO:0000259" key="3">
    <source>
        <dbReference type="PROSITE" id="PS50977"/>
    </source>
</evidence>
<dbReference type="GO" id="GO:0003677">
    <property type="term" value="F:DNA binding"/>
    <property type="evidence" value="ECO:0007669"/>
    <property type="project" value="UniProtKB-UniRule"/>
</dbReference>
<dbReference type="AlphaFoldDB" id="A0A0M4JK93"/>
<keyword evidence="1 2" id="KW-0238">DNA-binding</keyword>
<protein>
    <submittedName>
        <fullName evidence="4">TetR/AcrR family transcriptional regulator</fullName>
    </submittedName>
    <submittedName>
        <fullName evidence="5">Transcriptional regulator BetI</fullName>
    </submittedName>
</protein>
<sequence>MRKEEKTRLRREKIITAALFEFATKGYQGFVINELCKVDGISKGVLYHNFSGKSDLYLTCFQESFEKALAVFLGVEGQVPSLADYMERRHQFYQQYPEHSHIFFEAMIATPEELEADIAPQKAIFLDLNEQVCQKLISESKLKEHIDEKRAMDYLRLIQDMFRSYYLTVSSDSSLPDLVSGYEHQLSQVLDMMIYGILEEDSSKKGEK</sequence>
<dbReference type="InterPro" id="IPR050109">
    <property type="entry name" value="HTH-type_TetR-like_transc_reg"/>
</dbReference>
<proteinExistence type="predicted"/>
<dbReference type="InterPro" id="IPR009057">
    <property type="entry name" value="Homeodomain-like_sf"/>
</dbReference>
<dbReference type="EMBL" id="RJOH01000001">
    <property type="protein sequence ID" value="RSJ15151.1"/>
    <property type="molecule type" value="Genomic_DNA"/>
</dbReference>
<evidence type="ECO:0000256" key="2">
    <source>
        <dbReference type="PROSITE-ProRule" id="PRU00335"/>
    </source>
</evidence>
<evidence type="ECO:0000313" key="5">
    <source>
        <dbReference type="EMBL" id="RSJ15151.1"/>
    </source>
</evidence>
<dbReference type="RefSeq" id="WP_001224323.1">
    <property type="nucleotide sequence ID" value="NZ_CAJJIB010000001.1"/>
</dbReference>
<accession>A0A0M4JK93</accession>
<dbReference type="PANTHER" id="PTHR30328">
    <property type="entry name" value="TRANSCRIPTIONAL REPRESSOR"/>
    <property type="match status" value="1"/>
</dbReference>
<dbReference type="Proteomes" id="UP000759590">
    <property type="component" value="Unassembled WGS sequence"/>
</dbReference>
<dbReference type="PRINTS" id="PR00455">
    <property type="entry name" value="HTHTETR"/>
</dbReference>
<dbReference type="Gene3D" id="1.10.10.60">
    <property type="entry name" value="Homeodomain-like"/>
    <property type="match status" value="1"/>
</dbReference>
<dbReference type="EMBL" id="JAGZLW010000008">
    <property type="protein sequence ID" value="MBS4947666.1"/>
    <property type="molecule type" value="Genomic_DNA"/>
</dbReference>
<dbReference type="InterPro" id="IPR036271">
    <property type="entry name" value="Tet_transcr_reg_TetR-rel_C_sf"/>
</dbReference>
<dbReference type="SUPFAM" id="SSF46689">
    <property type="entry name" value="Homeodomain-like"/>
    <property type="match status" value="1"/>
</dbReference>
<reference evidence="5 6" key="1">
    <citation type="submission" date="2018-11" db="EMBL/GenBank/DDBJ databases">
        <title>Species Designations Belie Phenotypic and Genotypic Heterogeneity in Oral Streptococci.</title>
        <authorList>
            <person name="Velsko I."/>
        </authorList>
    </citation>
    <scope>NUCLEOTIDE SEQUENCE [LARGE SCALE GENOMIC DNA]</scope>
    <source>
        <strain evidence="5 6">BCC06</strain>
    </source>
</reference>